<feature type="transmembrane region" description="Helical" evidence="1">
    <location>
        <begin position="7"/>
        <end position="29"/>
    </location>
</feature>
<keyword evidence="1" id="KW-0812">Transmembrane</keyword>
<sequence length="162" mass="18285">MALRRAFYRWLVPAAFLLPLWLLVGYMVFQANAWAILWLLFLAMPSVFVGQLIFTLLVRSRPSVRRNRAVSALDVATFGTWHVLTILVGLYSEWFPLFLTLAIIAGIGVLVSCMWQLWQEGTGSRYETPVEGVFPSARPSTRPHTQATGSADIFIVTEKHES</sequence>
<feature type="transmembrane region" description="Helical" evidence="1">
    <location>
        <begin position="70"/>
        <end position="91"/>
    </location>
</feature>
<evidence type="ECO:0000256" key="1">
    <source>
        <dbReference type="SAM" id="Phobius"/>
    </source>
</evidence>
<proteinExistence type="predicted"/>
<dbReference type="Proteomes" id="UP000321196">
    <property type="component" value="Unassembled WGS sequence"/>
</dbReference>
<dbReference type="AlphaFoldDB" id="A0A5C8HRJ8"/>
<keyword evidence="1" id="KW-1133">Transmembrane helix</keyword>
<comment type="caution">
    <text evidence="2">The sequence shown here is derived from an EMBL/GenBank/DDBJ whole genome shotgun (WGS) entry which is preliminary data.</text>
</comment>
<dbReference type="RefSeq" id="WP_147824589.1">
    <property type="nucleotide sequence ID" value="NZ_BAAARG010000001.1"/>
</dbReference>
<accession>A0A5C8HRJ8</accession>
<keyword evidence="1" id="KW-0472">Membrane</keyword>
<reference evidence="2 3" key="1">
    <citation type="submission" date="2019-08" db="EMBL/GenBank/DDBJ databases">
        <authorList>
            <person name="Dong K."/>
        </authorList>
    </citation>
    <scope>NUCLEOTIDE SEQUENCE [LARGE SCALE GENOMIC DNA]</scope>
    <source>
        <strain evidence="2 3">M4-8</strain>
    </source>
</reference>
<dbReference type="OrthoDB" id="5115907at2"/>
<organism evidence="2 3">
    <name type="scientific">Microbacterium mitrae</name>
    <dbReference type="NCBI Taxonomy" id="664640"/>
    <lineage>
        <taxon>Bacteria</taxon>
        <taxon>Bacillati</taxon>
        <taxon>Actinomycetota</taxon>
        <taxon>Actinomycetes</taxon>
        <taxon>Micrococcales</taxon>
        <taxon>Microbacteriaceae</taxon>
        <taxon>Microbacterium</taxon>
    </lineage>
</organism>
<feature type="transmembrane region" description="Helical" evidence="1">
    <location>
        <begin position="97"/>
        <end position="118"/>
    </location>
</feature>
<keyword evidence="3" id="KW-1185">Reference proteome</keyword>
<gene>
    <name evidence="2" type="ORF">FVP60_01970</name>
</gene>
<name>A0A5C8HRJ8_9MICO</name>
<protein>
    <submittedName>
        <fullName evidence="2">MFS transporter permease</fullName>
    </submittedName>
</protein>
<evidence type="ECO:0000313" key="2">
    <source>
        <dbReference type="EMBL" id="TXK05778.1"/>
    </source>
</evidence>
<dbReference type="EMBL" id="VRSW01000001">
    <property type="protein sequence ID" value="TXK05778.1"/>
    <property type="molecule type" value="Genomic_DNA"/>
</dbReference>
<evidence type="ECO:0000313" key="3">
    <source>
        <dbReference type="Proteomes" id="UP000321196"/>
    </source>
</evidence>
<feature type="transmembrane region" description="Helical" evidence="1">
    <location>
        <begin position="35"/>
        <end position="58"/>
    </location>
</feature>